<gene>
    <name evidence="1" type="ORF">G5B46_07205</name>
</gene>
<protein>
    <submittedName>
        <fullName evidence="1">Uncharacterized protein</fullName>
    </submittedName>
</protein>
<dbReference type="RefSeq" id="WP_165257284.1">
    <property type="nucleotide sequence ID" value="NZ_JAAKGT010000002.1"/>
</dbReference>
<comment type="caution">
    <text evidence="1">The sequence shown here is derived from an EMBL/GenBank/DDBJ whole genome shotgun (WGS) entry which is preliminary data.</text>
</comment>
<proteinExistence type="predicted"/>
<evidence type="ECO:0000313" key="1">
    <source>
        <dbReference type="EMBL" id="NGM49388.1"/>
    </source>
</evidence>
<reference evidence="1" key="1">
    <citation type="submission" date="2020-02" db="EMBL/GenBank/DDBJ databases">
        <authorList>
            <person name="Gao J."/>
            <person name="Sun J."/>
        </authorList>
    </citation>
    <scope>NUCLEOTIDE SEQUENCE</scope>
    <source>
        <strain evidence="1">602-2</strain>
    </source>
</reference>
<sequence length="77" mass="9182">MSWKDDLPACFDENWALAETPEHERMLRTTTINARGENVRFSEFEKEIVYYLYRCKAHPGGFISHVNEQIARAELYW</sequence>
<dbReference type="AlphaFoldDB" id="A0A6G4QWR7"/>
<accession>A0A6G4QWR7</accession>
<name>A0A6G4QWR7_9CAUL</name>
<dbReference type="EMBL" id="JAAKGT010000002">
    <property type="protein sequence ID" value="NGM49388.1"/>
    <property type="molecule type" value="Genomic_DNA"/>
</dbReference>
<organism evidence="1">
    <name type="scientific">Caulobacter sp. 602-2</name>
    <dbReference type="NCBI Taxonomy" id="2710887"/>
    <lineage>
        <taxon>Bacteria</taxon>
        <taxon>Pseudomonadati</taxon>
        <taxon>Pseudomonadota</taxon>
        <taxon>Alphaproteobacteria</taxon>
        <taxon>Caulobacterales</taxon>
        <taxon>Caulobacteraceae</taxon>
        <taxon>Caulobacter</taxon>
    </lineage>
</organism>